<reference evidence="2" key="1">
    <citation type="submission" date="2022-09" db="EMBL/GenBank/DDBJ databases">
        <title>Culturomic study of gut microbiota in children with autism spectrum disorder.</title>
        <authorList>
            <person name="Efimov B.A."/>
            <person name="Chaplin A.V."/>
            <person name="Sokolova S.R."/>
            <person name="Pikina A.P."/>
            <person name="Korzhanova M."/>
            <person name="Belova V."/>
            <person name="Korostin D."/>
        </authorList>
    </citation>
    <scope>NUCLEOTIDE SEQUENCE</scope>
    <source>
        <strain evidence="2">ASD5510</strain>
    </source>
</reference>
<dbReference type="AlphaFoldDB" id="A0A9J6QZU3"/>
<feature type="region of interest" description="Disordered" evidence="1">
    <location>
        <begin position="476"/>
        <end position="522"/>
    </location>
</feature>
<sequence>MKWLRNLMFKMLKIKPAIERKIVIKEPLSFQGNVLKNQIWYRGDPAELEQFFKQAAVYDVDKTRFWASVPYRKVRKIHSGIVSIVIDRFKDIVVSDLDDISFGEEGENCPLKDEWEEIAKDNEFDGVIGSAVAGALSSGDGAFKISVDRENRYPTIDFYESDRVDFIRSGRKVSEIKFYTKYESGTKEYNLEETYGRGYVRYKLFDESGKELPLNEIEETKELADTNFNGDFMMAVPLIIFTSSKWPGRGKALFDAKTDNLDALDEVISQWLDAVRMGRVKRYIPEDLVPRDPHTGELIEPNAFDNDYIAIGALKTEGAQDKIDISQPQISYEAYVNSYMSYLDLVLQGIISPSTLGIDLKKTDNAESQREKEKITLHTRNKIIDAMNKVIPQLVETTMKVYDLMYKQVAGDYEVSIKFGEYASPDFDSTVDVVGKAKNFAIMSTEKAVDELYGDTMTEDEKAEEVRRIKEEQGITEMEELAVNQDAGFKFDPGGEGDESQSSKPNIPDGKEGIPGTAEGSQ</sequence>
<protein>
    <submittedName>
        <fullName evidence="2">Capsid protein</fullName>
    </submittedName>
</protein>
<keyword evidence="3" id="KW-1185">Reference proteome</keyword>
<accession>A0A9J6QZU3</accession>
<evidence type="ECO:0000313" key="3">
    <source>
        <dbReference type="Proteomes" id="UP001065549"/>
    </source>
</evidence>
<gene>
    <name evidence="2" type="ORF">OBO34_21960</name>
</gene>
<comment type="caution">
    <text evidence="2">The sequence shown here is derived from an EMBL/GenBank/DDBJ whole genome shotgun (WGS) entry which is preliminary data.</text>
</comment>
<dbReference type="Proteomes" id="UP001065549">
    <property type="component" value="Unassembled WGS sequence"/>
</dbReference>
<dbReference type="RefSeq" id="WP_269478887.1">
    <property type="nucleotide sequence ID" value="NZ_JAOSHN010000018.1"/>
</dbReference>
<dbReference type="EMBL" id="JAOSHN010000018">
    <property type="protein sequence ID" value="MCU7380983.1"/>
    <property type="molecule type" value="Genomic_DNA"/>
</dbReference>
<organism evidence="2 3">
    <name type="scientific">Hominibacterium faecale</name>
    <dbReference type="NCBI Taxonomy" id="2839743"/>
    <lineage>
        <taxon>Bacteria</taxon>
        <taxon>Bacillati</taxon>
        <taxon>Bacillota</taxon>
        <taxon>Clostridia</taxon>
        <taxon>Peptostreptococcales</taxon>
        <taxon>Anaerovoracaceae</taxon>
        <taxon>Hominibacterium</taxon>
    </lineage>
</organism>
<evidence type="ECO:0000256" key="1">
    <source>
        <dbReference type="SAM" id="MobiDB-lite"/>
    </source>
</evidence>
<name>A0A9J6QZU3_9FIRM</name>
<proteinExistence type="predicted"/>
<evidence type="ECO:0000313" key="2">
    <source>
        <dbReference type="EMBL" id="MCU7380983.1"/>
    </source>
</evidence>